<evidence type="ECO:0000259" key="3">
    <source>
        <dbReference type="Pfam" id="PF26002"/>
    </source>
</evidence>
<dbReference type="Gene3D" id="2.40.30.170">
    <property type="match status" value="1"/>
</dbReference>
<dbReference type="InterPro" id="IPR058982">
    <property type="entry name" value="Beta-barrel_AprE"/>
</dbReference>
<dbReference type="OrthoDB" id="594147at2"/>
<dbReference type="PANTHER" id="PTHR30386">
    <property type="entry name" value="MEMBRANE FUSION SUBUNIT OF EMRAB-TOLC MULTIDRUG EFFLUX PUMP"/>
    <property type="match status" value="1"/>
</dbReference>
<keyword evidence="1" id="KW-0175">Coiled coil</keyword>
<dbReference type="Proteomes" id="UP000199679">
    <property type="component" value="Chromosome I"/>
</dbReference>
<name>A0A1H1YVD5_MUCMA</name>
<protein>
    <submittedName>
        <fullName evidence="4">HlyD family secretion protein</fullName>
    </submittedName>
</protein>
<evidence type="ECO:0000313" key="5">
    <source>
        <dbReference type="Proteomes" id="UP000199679"/>
    </source>
</evidence>
<dbReference type="EMBL" id="LT629740">
    <property type="protein sequence ID" value="SDT25434.1"/>
    <property type="molecule type" value="Genomic_DNA"/>
</dbReference>
<dbReference type="InterPro" id="IPR050739">
    <property type="entry name" value="MFP"/>
</dbReference>
<keyword evidence="5" id="KW-1185">Reference proteome</keyword>
<evidence type="ECO:0000256" key="2">
    <source>
        <dbReference type="SAM" id="Phobius"/>
    </source>
</evidence>
<accession>A0A1H1YVD5</accession>
<dbReference type="AlphaFoldDB" id="A0A1H1YVD5"/>
<gene>
    <name evidence="4" type="ORF">SAMN05216490_2866</name>
</gene>
<dbReference type="PANTHER" id="PTHR30386:SF28">
    <property type="entry name" value="EXPORTED PROTEIN"/>
    <property type="match status" value="1"/>
</dbReference>
<reference evidence="4 5" key="1">
    <citation type="submission" date="2016-10" db="EMBL/GenBank/DDBJ databases">
        <authorList>
            <person name="de Groot N.N."/>
        </authorList>
    </citation>
    <scope>NUCLEOTIDE SEQUENCE [LARGE SCALE GENOMIC DNA]</scope>
    <source>
        <strain evidence="4 5">MP1X4</strain>
    </source>
</reference>
<sequence length="386" mass="43763">MLISISQISNTTINYLPAFRKRSYILYWIILLMVITTLVTLPLIHITIAVTAQGITRPIRERTDVKTVIGGIIDSVYYHEGSTIKKGATLLRIKDAVTKGKKLLNNYEISQHTQCIHDLQLLTTHQLNESIISQLYSPLYKEQLSHYLHQKTDQDASLKKNTQEYNTDAVLLKGKVITNKEFFDAQIAYEKATANAKAFEVEQQSSWQQDLVRYNLELSQYKEEQDEVNIDASYFEVKAPVSGTLQGINTLYTGGLLQSNETLCTISPDGSLIAECYVSTKDIGLIKQGQSVRFQIDAFDYNYFGALTGKVISVDNDFTTLNGNIIFKVRCRFDSTQLHLKNGYAGNLQKGLTFQARFIIGDRTLWQLLWDNINNWLNPAAPQHTT</sequence>
<dbReference type="PRINTS" id="PR01490">
    <property type="entry name" value="RTXTOXIND"/>
</dbReference>
<organism evidence="4 5">
    <name type="scientific">Mucilaginibacter mallensis</name>
    <dbReference type="NCBI Taxonomy" id="652787"/>
    <lineage>
        <taxon>Bacteria</taxon>
        <taxon>Pseudomonadati</taxon>
        <taxon>Bacteroidota</taxon>
        <taxon>Sphingobacteriia</taxon>
        <taxon>Sphingobacteriales</taxon>
        <taxon>Sphingobacteriaceae</taxon>
        <taxon>Mucilaginibacter</taxon>
    </lineage>
</organism>
<keyword evidence="2" id="KW-0472">Membrane</keyword>
<keyword evidence="2" id="KW-1133">Transmembrane helix</keyword>
<dbReference type="STRING" id="652787.SAMN05216490_2866"/>
<evidence type="ECO:0000256" key="1">
    <source>
        <dbReference type="SAM" id="Coils"/>
    </source>
</evidence>
<dbReference type="SUPFAM" id="SSF111369">
    <property type="entry name" value="HlyD-like secretion proteins"/>
    <property type="match status" value="2"/>
</dbReference>
<feature type="transmembrane region" description="Helical" evidence="2">
    <location>
        <begin position="25"/>
        <end position="52"/>
    </location>
</feature>
<dbReference type="Pfam" id="PF26002">
    <property type="entry name" value="Beta-barrel_AprE"/>
    <property type="match status" value="1"/>
</dbReference>
<keyword evidence="2" id="KW-0812">Transmembrane</keyword>
<proteinExistence type="predicted"/>
<feature type="domain" description="AprE-like beta-barrel" evidence="3">
    <location>
        <begin position="272"/>
        <end position="358"/>
    </location>
</feature>
<dbReference type="RefSeq" id="WP_091374008.1">
    <property type="nucleotide sequence ID" value="NZ_LT629740.1"/>
</dbReference>
<evidence type="ECO:0000313" key="4">
    <source>
        <dbReference type="EMBL" id="SDT25434.1"/>
    </source>
</evidence>
<feature type="coiled-coil region" evidence="1">
    <location>
        <begin position="204"/>
        <end position="231"/>
    </location>
</feature>